<keyword evidence="7 10" id="KW-1133">Transmembrane helix</keyword>
<dbReference type="Pfam" id="PF12792">
    <property type="entry name" value="CSS-motif"/>
    <property type="match status" value="1"/>
</dbReference>
<name>A0A1C3K227_9BURK</name>
<dbReference type="InterPro" id="IPR001633">
    <property type="entry name" value="EAL_dom"/>
</dbReference>
<evidence type="ECO:0000259" key="11">
    <source>
        <dbReference type="PROSITE" id="PS50883"/>
    </source>
</evidence>
<dbReference type="PANTHER" id="PTHR33121">
    <property type="entry name" value="CYCLIC DI-GMP PHOSPHODIESTERASE PDEF"/>
    <property type="match status" value="1"/>
</dbReference>
<dbReference type="AlphaFoldDB" id="A0A1C3K227"/>
<evidence type="ECO:0000256" key="5">
    <source>
        <dbReference type="ARBA" id="ARBA00022692"/>
    </source>
</evidence>
<dbReference type="InterPro" id="IPR024744">
    <property type="entry name" value="CSS-motif_dom"/>
</dbReference>
<dbReference type="Proteomes" id="UP000078558">
    <property type="component" value="Chromosome I"/>
</dbReference>
<dbReference type="PANTHER" id="PTHR33121:SF79">
    <property type="entry name" value="CYCLIC DI-GMP PHOSPHODIESTERASE PDED-RELATED"/>
    <property type="match status" value="1"/>
</dbReference>
<evidence type="ECO:0000313" key="14">
    <source>
        <dbReference type="Proteomes" id="UP000078558"/>
    </source>
</evidence>
<keyword evidence="5 10" id="KW-0812">Transmembrane</keyword>
<proteinExistence type="predicted"/>
<dbReference type="KEGG" id="odi:ODI_R3118"/>
<dbReference type="GO" id="GO:0071111">
    <property type="term" value="F:cyclic-guanylate-specific phosphodiesterase activity"/>
    <property type="evidence" value="ECO:0007669"/>
    <property type="project" value="UniProtKB-EC"/>
</dbReference>
<evidence type="ECO:0000256" key="7">
    <source>
        <dbReference type="ARBA" id="ARBA00022989"/>
    </source>
</evidence>
<feature type="transmembrane region" description="Helical" evidence="10">
    <location>
        <begin position="6"/>
        <end position="26"/>
    </location>
</feature>
<keyword evidence="4" id="KW-0973">c-di-GMP</keyword>
<evidence type="ECO:0000256" key="9">
    <source>
        <dbReference type="ARBA" id="ARBA00034290"/>
    </source>
</evidence>
<keyword evidence="3" id="KW-1003">Cell membrane</keyword>
<dbReference type="InterPro" id="IPR035919">
    <property type="entry name" value="EAL_sf"/>
</dbReference>
<organism evidence="12 14">
    <name type="scientific">Orrella dioscoreae</name>
    <dbReference type="NCBI Taxonomy" id="1851544"/>
    <lineage>
        <taxon>Bacteria</taxon>
        <taxon>Pseudomonadati</taxon>
        <taxon>Pseudomonadota</taxon>
        <taxon>Betaproteobacteria</taxon>
        <taxon>Burkholderiales</taxon>
        <taxon>Alcaligenaceae</taxon>
        <taxon>Orrella</taxon>
    </lineage>
</organism>
<dbReference type="EC" id="3.1.4.52" evidence="2"/>
<evidence type="ECO:0000256" key="6">
    <source>
        <dbReference type="ARBA" id="ARBA00022801"/>
    </source>
</evidence>
<dbReference type="GO" id="GO:0005886">
    <property type="term" value="C:plasma membrane"/>
    <property type="evidence" value="ECO:0007669"/>
    <property type="project" value="UniProtKB-SubCell"/>
</dbReference>
<dbReference type="STRING" id="1851544.ODI_00225"/>
<dbReference type="CDD" id="cd01948">
    <property type="entry name" value="EAL"/>
    <property type="match status" value="1"/>
</dbReference>
<evidence type="ECO:0000256" key="2">
    <source>
        <dbReference type="ARBA" id="ARBA00012282"/>
    </source>
</evidence>
<dbReference type="EMBL" id="FLRC01000020">
    <property type="protein sequence ID" value="SBT25559.1"/>
    <property type="molecule type" value="Genomic_DNA"/>
</dbReference>
<dbReference type="OrthoDB" id="9813903at2"/>
<dbReference type="SUPFAM" id="SSF141868">
    <property type="entry name" value="EAL domain-like"/>
    <property type="match status" value="1"/>
</dbReference>
<evidence type="ECO:0000256" key="3">
    <source>
        <dbReference type="ARBA" id="ARBA00022475"/>
    </source>
</evidence>
<dbReference type="PROSITE" id="PS50883">
    <property type="entry name" value="EAL"/>
    <property type="match status" value="1"/>
</dbReference>
<keyword evidence="6" id="KW-0378">Hydrolase</keyword>
<evidence type="ECO:0000256" key="10">
    <source>
        <dbReference type="SAM" id="Phobius"/>
    </source>
</evidence>
<feature type="domain" description="EAL" evidence="11">
    <location>
        <begin position="262"/>
        <end position="514"/>
    </location>
</feature>
<keyword evidence="8 10" id="KW-0472">Membrane</keyword>
<dbReference type="RefSeq" id="WP_067753739.1">
    <property type="nucleotide sequence ID" value="NZ_LT907988.1"/>
</dbReference>
<comment type="subcellular location">
    <subcellularLocation>
        <location evidence="1">Cell membrane</location>
        <topology evidence="1">Multi-pass membrane protein</topology>
    </subcellularLocation>
</comment>
<dbReference type="InterPro" id="IPR050706">
    <property type="entry name" value="Cyclic-di-GMP_PDE-like"/>
</dbReference>
<dbReference type="Gene3D" id="3.20.20.450">
    <property type="entry name" value="EAL domain"/>
    <property type="match status" value="1"/>
</dbReference>
<gene>
    <name evidence="12" type="ORF">ODI_00225</name>
    <name evidence="13" type="ORF">ODI_R3118</name>
</gene>
<protein>
    <recommendedName>
        <fullName evidence="2">cyclic-guanylate-specific phosphodiesterase</fullName>
        <ecNumber evidence="2">3.1.4.52</ecNumber>
    </recommendedName>
</protein>
<keyword evidence="14" id="KW-1185">Reference proteome</keyword>
<dbReference type="EMBL" id="LT907988">
    <property type="protein sequence ID" value="SOE50994.1"/>
    <property type="molecule type" value="Genomic_DNA"/>
</dbReference>
<dbReference type="Pfam" id="PF00563">
    <property type="entry name" value="EAL"/>
    <property type="match status" value="1"/>
</dbReference>
<comment type="catalytic activity">
    <reaction evidence="9">
        <text>3',3'-c-di-GMP + H2O = 5'-phosphoguanylyl(3'-&gt;5')guanosine + H(+)</text>
        <dbReference type="Rhea" id="RHEA:24902"/>
        <dbReference type="ChEBI" id="CHEBI:15377"/>
        <dbReference type="ChEBI" id="CHEBI:15378"/>
        <dbReference type="ChEBI" id="CHEBI:58754"/>
        <dbReference type="ChEBI" id="CHEBI:58805"/>
        <dbReference type="EC" id="3.1.4.52"/>
    </reaction>
</comment>
<dbReference type="SMART" id="SM00052">
    <property type="entry name" value="EAL"/>
    <property type="match status" value="1"/>
</dbReference>
<accession>A0A1C3K227</accession>
<sequence>MNRTRVIAYGIVMAIIGAILPIALMAQFSWTQAVGAEQKHLTELADRTIRRAKLSFDQAVSALRQMEGLGLLPCSRAHIDAMRRLTMNVRPIEEIGYFNDNLLRCTSWGVTEKDISRARVDYVTPDGIEVTISLRPSVTRGDPMMAIQVGAHNALVNTARFTDLIIDDVIQLAITRNDGTPIADLNGPAPATVRDMLRGRASGVTPTHLYAWASHGGWTALAIQPRSAMQENLRREQSMLIPIGAFISLFIVALVFRLSRERLSPLAELQIAVKKREFVVHYQPMVDLCNGACVGAEALVRWRRPDGTMVHPDMFIPLAEESGLILPITDQVIDTVVRDLGGMLAQDRAMHVAINLSAEDVRTGRVLPVLSKALEHSGIQNQQVWLEATERGFMDIASARATVAKARAMGHCAALDDFGTGYSSLQFLQGLQLDALKIDKSFVDTIGKESASRAVVSHIIDMARTLDLLIVAEGVETQAQADYLREHGVALAQGWHYAKAMPLDEFLAFYQQSRLHHRPPAPHA</sequence>
<reference evidence="12 14" key="1">
    <citation type="submission" date="2016-06" db="EMBL/GenBank/DDBJ databases">
        <authorList>
            <person name="Kjaerup R.B."/>
            <person name="Dalgaard T.S."/>
            <person name="Juul-Madsen H.R."/>
        </authorList>
    </citation>
    <scope>NUCLEOTIDE SEQUENCE [LARGE SCALE GENOMIC DNA]</scope>
    <source>
        <strain evidence="12">Orrdi1</strain>
    </source>
</reference>
<evidence type="ECO:0000256" key="4">
    <source>
        <dbReference type="ARBA" id="ARBA00022636"/>
    </source>
</evidence>
<evidence type="ECO:0000256" key="1">
    <source>
        <dbReference type="ARBA" id="ARBA00004651"/>
    </source>
</evidence>
<reference evidence="13 14" key="2">
    <citation type="submission" date="2017-08" db="EMBL/GenBank/DDBJ databases">
        <authorList>
            <person name="de Groot N.N."/>
        </authorList>
    </citation>
    <scope>NUCLEOTIDE SEQUENCE [LARGE SCALE GENOMIC DNA]</scope>
    <source>
        <strain evidence="13">Orrdi1</strain>
    </source>
</reference>
<evidence type="ECO:0000313" key="13">
    <source>
        <dbReference type="EMBL" id="SOE50994.1"/>
    </source>
</evidence>
<evidence type="ECO:0000313" key="12">
    <source>
        <dbReference type="EMBL" id="SBT25559.1"/>
    </source>
</evidence>
<evidence type="ECO:0000256" key="8">
    <source>
        <dbReference type="ARBA" id="ARBA00023136"/>
    </source>
</evidence>